<proteinExistence type="predicted"/>
<evidence type="ECO:0000256" key="1">
    <source>
        <dbReference type="ARBA" id="ARBA00004377"/>
    </source>
</evidence>
<evidence type="ECO:0000256" key="4">
    <source>
        <dbReference type="ARBA" id="ARBA00022519"/>
    </source>
</evidence>
<evidence type="ECO:0000256" key="7">
    <source>
        <dbReference type="ARBA" id="ARBA00023136"/>
    </source>
</evidence>
<evidence type="ECO:0000256" key="8">
    <source>
        <dbReference type="SAM" id="MobiDB-lite"/>
    </source>
</evidence>
<keyword evidence="3" id="KW-0488">Methylation</keyword>
<keyword evidence="7 9" id="KW-0472">Membrane</keyword>
<dbReference type="InterPro" id="IPR045584">
    <property type="entry name" value="Pilin-like"/>
</dbReference>
<name>A0A6J4TAF1_9SPHN</name>
<protein>
    <recommendedName>
        <fullName evidence="11">Type II secretion system protein J</fullName>
    </recommendedName>
</protein>
<dbReference type="PANTHER" id="PTHR39583">
    <property type="entry name" value="TYPE II SECRETION SYSTEM PROTEIN J-RELATED"/>
    <property type="match status" value="1"/>
</dbReference>
<keyword evidence="4" id="KW-0997">Cell inner membrane</keyword>
<evidence type="ECO:0000256" key="2">
    <source>
        <dbReference type="ARBA" id="ARBA00022475"/>
    </source>
</evidence>
<evidence type="ECO:0000256" key="3">
    <source>
        <dbReference type="ARBA" id="ARBA00022481"/>
    </source>
</evidence>
<dbReference type="NCBIfam" id="TIGR02532">
    <property type="entry name" value="IV_pilin_GFxxxE"/>
    <property type="match status" value="1"/>
</dbReference>
<dbReference type="SUPFAM" id="SSF54523">
    <property type="entry name" value="Pili subunits"/>
    <property type="match status" value="1"/>
</dbReference>
<evidence type="ECO:0000256" key="9">
    <source>
        <dbReference type="SAM" id="Phobius"/>
    </source>
</evidence>
<dbReference type="EMBL" id="CADCVW010000096">
    <property type="protein sequence ID" value="CAA9517414.1"/>
    <property type="molecule type" value="Genomic_DNA"/>
</dbReference>
<evidence type="ECO:0000313" key="10">
    <source>
        <dbReference type="EMBL" id="CAA9517414.1"/>
    </source>
</evidence>
<dbReference type="GO" id="GO:0005886">
    <property type="term" value="C:plasma membrane"/>
    <property type="evidence" value="ECO:0007669"/>
    <property type="project" value="UniProtKB-SubCell"/>
</dbReference>
<gene>
    <name evidence="10" type="ORF">AVDCRST_MAG39-2280</name>
</gene>
<evidence type="ECO:0008006" key="11">
    <source>
        <dbReference type="Google" id="ProtNLM"/>
    </source>
</evidence>
<keyword evidence="6 9" id="KW-1133">Transmembrane helix</keyword>
<dbReference type="InterPro" id="IPR012902">
    <property type="entry name" value="N_methyl_site"/>
</dbReference>
<sequence length="202" mass="21027">MRACRQAQAGFTLVEVIVSLALFALISLGGLALVDTVLRAEERLGGRLDRLGELQRAMLLVSRDLEGSEPGTLAMAGDALRFARRGSSLLRPALPVAYALRDGALVRGPGAGGAVQRVLPGVAAVRWRFLYPGVGWSAALPDPEDPRAPTPRAAALEIDLAAGTRPGGALRRVVELPLPSPRPAPAAPDATPQPGGLLDRAT</sequence>
<organism evidence="10">
    <name type="scientific">uncultured Sphingomonadaceae bacterium</name>
    <dbReference type="NCBI Taxonomy" id="169976"/>
    <lineage>
        <taxon>Bacteria</taxon>
        <taxon>Pseudomonadati</taxon>
        <taxon>Pseudomonadota</taxon>
        <taxon>Alphaproteobacteria</taxon>
        <taxon>Sphingomonadales</taxon>
        <taxon>Sphingomonadaceae</taxon>
        <taxon>environmental samples</taxon>
    </lineage>
</organism>
<keyword evidence="2" id="KW-1003">Cell membrane</keyword>
<dbReference type="InterPro" id="IPR051621">
    <property type="entry name" value="T2SS_protein_J"/>
</dbReference>
<comment type="subcellular location">
    <subcellularLocation>
        <location evidence="1">Cell inner membrane</location>
        <topology evidence="1">Single-pass membrane protein</topology>
    </subcellularLocation>
</comment>
<dbReference type="AlphaFoldDB" id="A0A6J4TAF1"/>
<keyword evidence="5 9" id="KW-0812">Transmembrane</keyword>
<feature type="region of interest" description="Disordered" evidence="8">
    <location>
        <begin position="177"/>
        <end position="202"/>
    </location>
</feature>
<accession>A0A6J4TAF1</accession>
<evidence type="ECO:0000256" key="6">
    <source>
        <dbReference type="ARBA" id="ARBA00022989"/>
    </source>
</evidence>
<dbReference type="PANTHER" id="PTHR39583:SF2">
    <property type="entry name" value="TYPE II SECRETION SYSTEM PROTEIN J"/>
    <property type="match status" value="1"/>
</dbReference>
<feature type="transmembrane region" description="Helical" evidence="9">
    <location>
        <begin position="12"/>
        <end position="34"/>
    </location>
</feature>
<evidence type="ECO:0000256" key="5">
    <source>
        <dbReference type="ARBA" id="ARBA00022692"/>
    </source>
</evidence>
<dbReference type="Pfam" id="PF07963">
    <property type="entry name" value="N_methyl"/>
    <property type="match status" value="1"/>
</dbReference>
<dbReference type="GO" id="GO:0015628">
    <property type="term" value="P:protein secretion by the type II secretion system"/>
    <property type="evidence" value="ECO:0007669"/>
    <property type="project" value="TreeGrafter"/>
</dbReference>
<reference evidence="10" key="1">
    <citation type="submission" date="2020-02" db="EMBL/GenBank/DDBJ databases">
        <authorList>
            <person name="Meier V. D."/>
        </authorList>
    </citation>
    <scope>NUCLEOTIDE SEQUENCE</scope>
    <source>
        <strain evidence="10">AVDCRST_MAG39</strain>
    </source>
</reference>